<dbReference type="InterPro" id="IPR007627">
    <property type="entry name" value="RNA_pol_sigma70_r2"/>
</dbReference>
<dbReference type="Proteomes" id="UP000215086">
    <property type="component" value="Chromosome"/>
</dbReference>
<feature type="region of interest" description="Disordered" evidence="1">
    <location>
        <begin position="1"/>
        <end position="24"/>
    </location>
</feature>
<evidence type="ECO:0000313" key="4">
    <source>
        <dbReference type="Proteomes" id="UP000215086"/>
    </source>
</evidence>
<dbReference type="AlphaFoldDB" id="A0A286RA15"/>
<dbReference type="GO" id="GO:0003700">
    <property type="term" value="F:DNA-binding transcription factor activity"/>
    <property type="evidence" value="ECO:0007669"/>
    <property type="project" value="InterPro"/>
</dbReference>
<dbReference type="RefSeq" id="WP_157731570.1">
    <property type="nucleotide sequence ID" value="NZ_CP018477.1"/>
</dbReference>
<evidence type="ECO:0000259" key="2">
    <source>
        <dbReference type="Pfam" id="PF04542"/>
    </source>
</evidence>
<evidence type="ECO:0000313" key="3">
    <source>
        <dbReference type="EMBL" id="ASV72814.1"/>
    </source>
</evidence>
<reference evidence="3 4" key="1">
    <citation type="journal article" name="Front. Microbiol.">
        <title>Sugar Metabolism of the First Thermophilic Planctomycete Thermogutta terrifontis: Comparative Genomic and Transcriptomic Approaches.</title>
        <authorList>
            <person name="Elcheninov A.G."/>
            <person name="Menzel P."/>
            <person name="Gudbergsdottir S.R."/>
            <person name="Slesarev A.I."/>
            <person name="Kadnikov V.V."/>
            <person name="Krogh A."/>
            <person name="Bonch-Osmolovskaya E.A."/>
            <person name="Peng X."/>
            <person name="Kublanov I.V."/>
        </authorList>
    </citation>
    <scope>NUCLEOTIDE SEQUENCE [LARGE SCALE GENOMIC DNA]</scope>
    <source>
        <strain evidence="3 4">R1</strain>
    </source>
</reference>
<dbReference type="SUPFAM" id="SSF88946">
    <property type="entry name" value="Sigma2 domain of RNA polymerase sigma factors"/>
    <property type="match status" value="1"/>
</dbReference>
<feature type="domain" description="RNA polymerase sigma-70 region 2" evidence="2">
    <location>
        <begin position="41"/>
        <end position="106"/>
    </location>
</feature>
<dbReference type="InterPro" id="IPR013325">
    <property type="entry name" value="RNA_pol_sigma_r2"/>
</dbReference>
<dbReference type="Gene3D" id="1.10.1740.10">
    <property type="match status" value="1"/>
</dbReference>
<accession>A0A286RA15</accession>
<gene>
    <name evidence="3" type="ORF">THTE_0212</name>
</gene>
<dbReference type="Pfam" id="PF04542">
    <property type="entry name" value="Sigma70_r2"/>
    <property type="match status" value="1"/>
</dbReference>
<dbReference type="EMBL" id="CP018477">
    <property type="protein sequence ID" value="ASV72814.1"/>
    <property type="molecule type" value="Genomic_DNA"/>
</dbReference>
<dbReference type="GO" id="GO:0006352">
    <property type="term" value="P:DNA-templated transcription initiation"/>
    <property type="evidence" value="ECO:0007669"/>
    <property type="project" value="InterPro"/>
</dbReference>
<name>A0A286RA15_9BACT</name>
<organism evidence="3 4">
    <name type="scientific">Thermogutta terrifontis</name>
    <dbReference type="NCBI Taxonomy" id="1331910"/>
    <lineage>
        <taxon>Bacteria</taxon>
        <taxon>Pseudomonadati</taxon>
        <taxon>Planctomycetota</taxon>
        <taxon>Planctomycetia</taxon>
        <taxon>Pirellulales</taxon>
        <taxon>Thermoguttaceae</taxon>
        <taxon>Thermogutta</taxon>
    </lineage>
</organism>
<sequence length="254" mass="29805">MSAGKQGIPHEENEINQWARLAKDGTPEEREEAWRKLDSAIRKLVYDIAAKYALSPQELSELADEAPTAVYTRFNSFDPVRGNFRAWCYQVLDRWLIDEHRKKGRRRRRERTISEVFDAESRPNEGMAECPIEDHHLSDPATQAQWRMDLDRDFGEEDLQELEKIPVKRRVFGLAVAGLWDRVPKETWQAWVNKIDGLPQPFPPPGIEDCQTPNDRIHFLADCLNVSSQSVRMHYERMENKIRSLRWFDSFRSP</sequence>
<dbReference type="KEGG" id="ttf:THTE_0212"/>
<evidence type="ECO:0000256" key="1">
    <source>
        <dbReference type="SAM" id="MobiDB-lite"/>
    </source>
</evidence>
<protein>
    <recommendedName>
        <fullName evidence="2">RNA polymerase sigma-70 region 2 domain-containing protein</fullName>
    </recommendedName>
</protein>
<dbReference type="OrthoDB" id="258490at2"/>
<proteinExistence type="predicted"/>
<keyword evidence="4" id="KW-1185">Reference proteome</keyword>